<evidence type="ECO:0000256" key="4">
    <source>
        <dbReference type="ARBA" id="ARBA00022833"/>
    </source>
</evidence>
<evidence type="ECO:0000313" key="7">
    <source>
        <dbReference type="EMBL" id="VDR27616.1"/>
    </source>
</evidence>
<dbReference type="KEGG" id="rtg:NCTC13098_03987"/>
<evidence type="ECO:0000313" key="8">
    <source>
        <dbReference type="Proteomes" id="UP000274346"/>
    </source>
</evidence>
<feature type="domain" description="Succinylglutamate desuccinylase/Aspartoacylase catalytic" evidence="6">
    <location>
        <begin position="1"/>
        <end position="53"/>
    </location>
</feature>
<evidence type="ECO:0000256" key="2">
    <source>
        <dbReference type="ARBA" id="ARBA00022723"/>
    </source>
</evidence>
<dbReference type="GO" id="GO:0016788">
    <property type="term" value="F:hydrolase activity, acting on ester bonds"/>
    <property type="evidence" value="ECO:0007669"/>
    <property type="project" value="InterPro"/>
</dbReference>
<dbReference type="Pfam" id="PF24827">
    <property type="entry name" value="AstE_AspA_cat"/>
    <property type="match status" value="1"/>
</dbReference>
<dbReference type="EMBL" id="LR131271">
    <property type="protein sequence ID" value="VDR27616.1"/>
    <property type="molecule type" value="Genomic_DNA"/>
</dbReference>
<comment type="cofactor">
    <cofactor evidence="1">
        <name>Zn(2+)</name>
        <dbReference type="ChEBI" id="CHEBI:29105"/>
    </cofactor>
</comment>
<sequence length="91" mass="9693">MDAVVRHTEPGGTFTHFTGETFAAESATLELGKVMPFGENDLRLFAAADATLRADDRRRGAAVATQGADAPFCGSGEHHQGRRSLHLAPRS</sequence>
<evidence type="ECO:0000256" key="5">
    <source>
        <dbReference type="SAM" id="MobiDB-lite"/>
    </source>
</evidence>
<reference evidence="7 8" key="1">
    <citation type="submission" date="2018-12" db="EMBL/GenBank/DDBJ databases">
        <authorList>
            <consortium name="Pathogen Informatics"/>
        </authorList>
    </citation>
    <scope>NUCLEOTIDE SEQUENCE [LARGE SCALE GENOMIC DNA]</scope>
    <source>
        <strain evidence="7 8">NCTC13098</strain>
    </source>
</reference>
<dbReference type="Gene3D" id="3.40.630.10">
    <property type="entry name" value="Zn peptidases"/>
    <property type="match status" value="1"/>
</dbReference>
<dbReference type="EC" id="3.5.1.96" evidence="7"/>
<dbReference type="InterPro" id="IPR055438">
    <property type="entry name" value="AstE_AspA_cat"/>
</dbReference>
<organism evidence="7 8">
    <name type="scientific">Raoultella terrigena</name>
    <name type="common">Klebsiella terrigena</name>
    <dbReference type="NCBI Taxonomy" id="577"/>
    <lineage>
        <taxon>Bacteria</taxon>
        <taxon>Pseudomonadati</taxon>
        <taxon>Pseudomonadota</taxon>
        <taxon>Gammaproteobacteria</taxon>
        <taxon>Enterobacterales</taxon>
        <taxon>Enterobacteriaceae</taxon>
        <taxon>Klebsiella/Raoultella group</taxon>
        <taxon>Raoultella</taxon>
    </lineage>
</organism>
<feature type="region of interest" description="Disordered" evidence="5">
    <location>
        <begin position="68"/>
        <end position="91"/>
    </location>
</feature>
<evidence type="ECO:0000259" key="6">
    <source>
        <dbReference type="Pfam" id="PF24827"/>
    </source>
</evidence>
<dbReference type="GO" id="GO:0009017">
    <property type="term" value="F:succinylglutamate desuccinylase activity"/>
    <property type="evidence" value="ECO:0007669"/>
    <property type="project" value="UniProtKB-EC"/>
</dbReference>
<keyword evidence="4" id="KW-0862">Zinc</keyword>
<name>A0A3P8M2P6_RAOTE</name>
<gene>
    <name evidence="7" type="primary">astE_1</name>
    <name evidence="7" type="ORF">NCTC13098_03987</name>
</gene>
<dbReference type="GO" id="GO:0046872">
    <property type="term" value="F:metal ion binding"/>
    <property type="evidence" value="ECO:0007669"/>
    <property type="project" value="UniProtKB-KW"/>
</dbReference>
<dbReference type="AlphaFoldDB" id="A0A3P8M2P6"/>
<evidence type="ECO:0000256" key="3">
    <source>
        <dbReference type="ARBA" id="ARBA00022801"/>
    </source>
</evidence>
<keyword evidence="3 7" id="KW-0378">Hydrolase</keyword>
<accession>A0A3P8M2P6</accession>
<evidence type="ECO:0000256" key="1">
    <source>
        <dbReference type="ARBA" id="ARBA00001947"/>
    </source>
</evidence>
<dbReference type="SUPFAM" id="SSF53187">
    <property type="entry name" value="Zn-dependent exopeptidases"/>
    <property type="match status" value="1"/>
</dbReference>
<protein>
    <submittedName>
        <fullName evidence="7">Succinylglutamate desuccinylase</fullName>
        <ecNumber evidence="7">3.5.1.96</ecNumber>
    </submittedName>
</protein>
<proteinExistence type="predicted"/>
<dbReference type="Proteomes" id="UP000274346">
    <property type="component" value="Chromosome"/>
</dbReference>
<keyword evidence="2" id="KW-0479">Metal-binding</keyword>